<evidence type="ECO:0000256" key="3">
    <source>
        <dbReference type="HAMAP-Rule" id="MF_00649"/>
    </source>
</evidence>
<dbReference type="InterPro" id="IPR005584">
    <property type="entry name" value="DNA_gyrase_inhibitor_YacG"/>
</dbReference>
<evidence type="ECO:0000313" key="4">
    <source>
        <dbReference type="EMBL" id="MYM57388.1"/>
    </source>
</evidence>
<gene>
    <name evidence="3 4" type="primary">yacG</name>
    <name evidence="4" type="ORF">GR167_18870</name>
</gene>
<dbReference type="Pfam" id="PF03884">
    <property type="entry name" value="YacG"/>
    <property type="match status" value="1"/>
</dbReference>
<feature type="binding site" evidence="3">
    <location>
        <position position="18"/>
    </location>
    <ligand>
        <name>Zn(2+)</name>
        <dbReference type="ChEBI" id="CHEBI:29105"/>
    </ligand>
</feature>
<sequence length="60" mass="6861">MSCPICGEKSDPKFRPFCSKRCADIDLGRWMSGKYAIPSDDPEDIEEAVEEIERQMSKPH</sequence>
<evidence type="ECO:0000256" key="1">
    <source>
        <dbReference type="ARBA" id="ARBA00022723"/>
    </source>
</evidence>
<comment type="function">
    <text evidence="3">Inhibits all the catalytic activities of DNA gyrase by preventing its interaction with DNA. Acts by binding directly to the C-terminal domain of GyrB, which probably disrupts DNA binding by the gyrase.</text>
</comment>
<feature type="binding site" evidence="3">
    <location>
        <position position="22"/>
    </location>
    <ligand>
        <name>Zn(2+)</name>
        <dbReference type="ChEBI" id="CHEBI:29105"/>
    </ligand>
</feature>
<evidence type="ECO:0000256" key="2">
    <source>
        <dbReference type="ARBA" id="ARBA00022833"/>
    </source>
</evidence>
<reference evidence="4 5" key="1">
    <citation type="submission" date="2020-01" db="EMBL/GenBank/DDBJ databases">
        <authorList>
            <person name="Chen S."/>
        </authorList>
    </citation>
    <scope>NUCLEOTIDE SEQUENCE [LARGE SCALE GENOMIC DNA]</scope>
    <source>
        <strain evidence="4 5">GS-10</strain>
    </source>
</reference>
<dbReference type="Gene3D" id="3.30.50.10">
    <property type="entry name" value="Erythroid Transcription Factor GATA-1, subunit A"/>
    <property type="match status" value="1"/>
</dbReference>
<dbReference type="Proteomes" id="UP000479043">
    <property type="component" value="Unassembled WGS sequence"/>
</dbReference>
<dbReference type="PANTHER" id="PTHR36150:SF1">
    <property type="entry name" value="DNA GYRASE INHIBITOR YACG"/>
    <property type="match status" value="1"/>
</dbReference>
<dbReference type="SUPFAM" id="SSF57716">
    <property type="entry name" value="Glucocorticoid receptor-like (DNA-binding domain)"/>
    <property type="match status" value="1"/>
</dbReference>
<comment type="caution">
    <text evidence="4">The sequence shown here is derived from an EMBL/GenBank/DDBJ whole genome shotgun (WGS) entry which is preliminary data.</text>
</comment>
<dbReference type="PANTHER" id="PTHR36150">
    <property type="entry name" value="DNA GYRASE INHIBITOR YACG"/>
    <property type="match status" value="1"/>
</dbReference>
<feature type="binding site" evidence="3">
    <location>
        <position position="6"/>
    </location>
    <ligand>
        <name>Zn(2+)</name>
        <dbReference type="ChEBI" id="CHEBI:29105"/>
    </ligand>
</feature>
<dbReference type="AlphaFoldDB" id="A0A6L8LMW6"/>
<dbReference type="GO" id="GO:0008657">
    <property type="term" value="F:DNA topoisomerase type II (double strand cut, ATP-hydrolyzing) inhibitor activity"/>
    <property type="evidence" value="ECO:0007669"/>
    <property type="project" value="UniProtKB-UniRule"/>
</dbReference>
<keyword evidence="1 3" id="KW-0479">Metal-binding</keyword>
<dbReference type="RefSeq" id="WP_160975296.1">
    <property type="nucleotide sequence ID" value="NZ_WWEN01000011.1"/>
</dbReference>
<comment type="subunit">
    <text evidence="3">Interacts with GyrB.</text>
</comment>
<dbReference type="GO" id="GO:0006355">
    <property type="term" value="P:regulation of DNA-templated transcription"/>
    <property type="evidence" value="ECO:0007669"/>
    <property type="project" value="InterPro"/>
</dbReference>
<dbReference type="GO" id="GO:0008270">
    <property type="term" value="F:zinc ion binding"/>
    <property type="evidence" value="ECO:0007669"/>
    <property type="project" value="UniProtKB-UniRule"/>
</dbReference>
<keyword evidence="5" id="KW-1185">Reference proteome</keyword>
<accession>A0A6L8LMW6</accession>
<dbReference type="EMBL" id="WWEN01000011">
    <property type="protein sequence ID" value="MYM57388.1"/>
    <property type="molecule type" value="Genomic_DNA"/>
</dbReference>
<organism evidence="4 5">
    <name type="scientific">Thalassovita mangrovi</name>
    <dbReference type="NCBI Taxonomy" id="2692236"/>
    <lineage>
        <taxon>Bacteria</taxon>
        <taxon>Pseudomonadati</taxon>
        <taxon>Pseudomonadota</taxon>
        <taxon>Alphaproteobacteria</taxon>
        <taxon>Rhodobacterales</taxon>
        <taxon>Roseobacteraceae</taxon>
        <taxon>Thalassovita</taxon>
    </lineage>
</organism>
<dbReference type="HAMAP" id="MF_00649">
    <property type="entry name" value="DNA_gyrase_inhibitor_YacG"/>
    <property type="match status" value="1"/>
</dbReference>
<keyword evidence="2 3" id="KW-0862">Zinc</keyword>
<dbReference type="InterPro" id="IPR013088">
    <property type="entry name" value="Znf_NHR/GATA"/>
</dbReference>
<proteinExistence type="inferred from homology"/>
<name>A0A6L8LMW6_9RHOB</name>
<feature type="binding site" evidence="3">
    <location>
        <position position="3"/>
    </location>
    <ligand>
        <name>Zn(2+)</name>
        <dbReference type="ChEBI" id="CHEBI:29105"/>
    </ligand>
</feature>
<comment type="similarity">
    <text evidence="3">Belongs to the DNA gyrase inhibitor YacG family.</text>
</comment>
<protein>
    <recommendedName>
        <fullName evidence="3">DNA gyrase inhibitor YacG</fullName>
    </recommendedName>
</protein>
<comment type="cofactor">
    <cofactor evidence="3">
        <name>Zn(2+)</name>
        <dbReference type="ChEBI" id="CHEBI:29105"/>
    </cofactor>
    <text evidence="3">Binds 1 zinc ion.</text>
</comment>
<evidence type="ECO:0000313" key="5">
    <source>
        <dbReference type="Proteomes" id="UP000479043"/>
    </source>
</evidence>